<evidence type="ECO:0000313" key="4">
    <source>
        <dbReference type="Proteomes" id="UP000234790"/>
    </source>
</evidence>
<gene>
    <name evidence="3" type="ORF">SMONO_v1c06960</name>
</gene>
<feature type="compositionally biased region" description="Basic and acidic residues" evidence="2">
    <location>
        <begin position="285"/>
        <end position="299"/>
    </location>
</feature>
<evidence type="ECO:0000256" key="1">
    <source>
        <dbReference type="SAM" id="Coils"/>
    </source>
</evidence>
<feature type="coiled-coil region" evidence="1">
    <location>
        <begin position="171"/>
        <end position="258"/>
    </location>
</feature>
<evidence type="ECO:0000313" key="3">
    <source>
        <dbReference type="EMBL" id="AUM62945.1"/>
    </source>
</evidence>
<reference evidence="3 4" key="1">
    <citation type="submission" date="2017-12" db="EMBL/GenBank/DDBJ databases">
        <title>Complete genome sequence of Spiroplasma monobiae MQ-1 (ATCC 33825).</title>
        <authorList>
            <person name="Tsai Y.-M."/>
            <person name="Lo W.-S."/>
            <person name="Wu P.-S."/>
            <person name="Cho S.-T."/>
            <person name="Kuo C.-H."/>
        </authorList>
    </citation>
    <scope>NUCLEOTIDE SEQUENCE [LARGE SCALE GENOMIC DNA]</scope>
    <source>
        <strain evidence="3 4">MQ-1</strain>
    </source>
</reference>
<feature type="compositionally biased region" description="Basic and acidic residues" evidence="2">
    <location>
        <begin position="10"/>
        <end position="26"/>
    </location>
</feature>
<dbReference type="KEGG" id="smoo:SMONO_v1c06960"/>
<dbReference type="AlphaFoldDB" id="A0A2K9LX61"/>
<dbReference type="RefSeq" id="WP_101780990.1">
    <property type="nucleotide sequence ID" value="NZ_CP025543.1"/>
</dbReference>
<keyword evidence="4" id="KW-1185">Reference proteome</keyword>
<sequence length="308" mass="35668">MNLFARKNKRNSEAENSKDKYEDRAPNHWTYNDDPLLNMEPVFTDDPEANKISIEDISRQYASGGSSVESESVSDKLAQIRKKLGTPSSSKPSGGILGSIIDGARKKTNDIQNEILENDPVIAKLQKIEELRKSGGVDADLYTDVNKVKSQSVSYAQRAKDFHEKNATKPVETEIERVRRLSQEVQNQRDERNRQRQLEIQQKTLDEEEEKKENIFLAVSKTQAQKKSKEEEVKSKLLELKEVKLKNLEEEVENTIQEIDSKVFFSDVMKEEFLDQKLKEFDKLLKDSKKQDRKPELIRPRRTQTKKK</sequence>
<organism evidence="3 4">
    <name type="scientific">Spiroplasma monobiae MQ-1</name>
    <dbReference type="NCBI Taxonomy" id="1336748"/>
    <lineage>
        <taxon>Bacteria</taxon>
        <taxon>Bacillati</taxon>
        <taxon>Mycoplasmatota</taxon>
        <taxon>Mollicutes</taxon>
        <taxon>Entomoplasmatales</taxon>
        <taxon>Spiroplasmataceae</taxon>
        <taxon>Spiroplasma</taxon>
    </lineage>
</organism>
<feature type="region of interest" description="Disordered" evidence="2">
    <location>
        <begin position="1"/>
        <end position="38"/>
    </location>
</feature>
<feature type="region of interest" description="Disordered" evidence="2">
    <location>
        <begin position="285"/>
        <end position="308"/>
    </location>
</feature>
<accession>A0A2K9LX61</accession>
<evidence type="ECO:0000256" key="2">
    <source>
        <dbReference type="SAM" id="MobiDB-lite"/>
    </source>
</evidence>
<name>A0A2K9LX61_SPISQ</name>
<protein>
    <submittedName>
        <fullName evidence="3">Uncharacterized protein</fullName>
    </submittedName>
</protein>
<dbReference type="OrthoDB" id="389177at2"/>
<proteinExistence type="predicted"/>
<dbReference type="Proteomes" id="UP000234790">
    <property type="component" value="Chromosome"/>
</dbReference>
<keyword evidence="1" id="KW-0175">Coiled coil</keyword>
<dbReference type="EMBL" id="CP025543">
    <property type="protein sequence ID" value="AUM62945.1"/>
    <property type="molecule type" value="Genomic_DNA"/>
</dbReference>